<keyword evidence="3" id="KW-1185">Reference proteome</keyword>
<evidence type="ECO:0000313" key="3">
    <source>
        <dbReference type="Proteomes" id="UP001271007"/>
    </source>
</evidence>
<dbReference type="PANTHER" id="PTHR10622:SF12">
    <property type="entry name" value="HET DOMAIN-CONTAINING PROTEIN"/>
    <property type="match status" value="1"/>
</dbReference>
<sequence length="540" mass="62651">MWLLNARTRKLEYVVDKRSVRYAILSHTWSDDEISFQDMVKNADSLELRKGYRKISATCKQALEDGISHAWVDTCCINKTSSAELTENMLRLSRRLTVIGDDFATQWNYRSSLSDASQREQIYQELLRRCRWFTRGWALQELLAPREVIFFDFGWNRIASRSELTKVLASITKIDHKALESRNAISTYSVSRKMSWAAHRKTTRVEDRAYSLPGIFNVNMPLLYGEGDTAFTRLQEEIIRTSVDHSIFLHRPRDPFSETSLLATSPDDFADEPAIDWWREMEDDSSYQLTNQGLKIHLRLHQHWFKRNVYFAILNCKYKDDYTSPLALVLSTCDNHRSELDDVPGLLSTSTVFSIGLQVELLGTRRRTYQLPIDTLENAEYRLIVILRHSLEASPFQTPRKVLKTWLSPAPGYQGRSLHFTQHYPPWRWTDQRIFDSKTDERDTEWEPGKLCIGHVVCDGPIRFHLVIFVSTDDIALTLLQAPQDTVPTDPELNMFPFFEFSSESSLKVNNTLVRAYAVTTSIMGESFHKITISVKEHTR</sequence>
<proteinExistence type="predicted"/>
<protein>
    <recommendedName>
        <fullName evidence="1">Heterokaryon incompatibility domain-containing protein</fullName>
    </recommendedName>
</protein>
<name>A0AAJ0LW16_9PEZI</name>
<evidence type="ECO:0000259" key="1">
    <source>
        <dbReference type="Pfam" id="PF06985"/>
    </source>
</evidence>
<evidence type="ECO:0000313" key="2">
    <source>
        <dbReference type="EMBL" id="KAK3057449.1"/>
    </source>
</evidence>
<dbReference type="Proteomes" id="UP001271007">
    <property type="component" value="Unassembled WGS sequence"/>
</dbReference>
<dbReference type="AlphaFoldDB" id="A0AAJ0LW16"/>
<feature type="domain" description="Heterokaryon incompatibility" evidence="1">
    <location>
        <begin position="22"/>
        <end position="87"/>
    </location>
</feature>
<gene>
    <name evidence="2" type="ORF">LTR09_001633</name>
</gene>
<dbReference type="PANTHER" id="PTHR10622">
    <property type="entry name" value="HET DOMAIN-CONTAINING PROTEIN"/>
    <property type="match status" value="1"/>
</dbReference>
<comment type="caution">
    <text evidence="2">The sequence shown here is derived from an EMBL/GenBank/DDBJ whole genome shotgun (WGS) entry which is preliminary data.</text>
</comment>
<dbReference type="InterPro" id="IPR010730">
    <property type="entry name" value="HET"/>
</dbReference>
<reference evidence="2" key="1">
    <citation type="submission" date="2023-04" db="EMBL/GenBank/DDBJ databases">
        <title>Black Yeasts Isolated from many extreme environments.</title>
        <authorList>
            <person name="Coleine C."/>
            <person name="Stajich J.E."/>
            <person name="Selbmann L."/>
        </authorList>
    </citation>
    <scope>NUCLEOTIDE SEQUENCE</scope>
    <source>
        <strain evidence="2">CCFEE 5312</strain>
    </source>
</reference>
<dbReference type="Pfam" id="PF06985">
    <property type="entry name" value="HET"/>
    <property type="match status" value="1"/>
</dbReference>
<accession>A0AAJ0LW16</accession>
<organism evidence="2 3">
    <name type="scientific">Extremus antarcticus</name>
    <dbReference type="NCBI Taxonomy" id="702011"/>
    <lineage>
        <taxon>Eukaryota</taxon>
        <taxon>Fungi</taxon>
        <taxon>Dikarya</taxon>
        <taxon>Ascomycota</taxon>
        <taxon>Pezizomycotina</taxon>
        <taxon>Dothideomycetes</taxon>
        <taxon>Dothideomycetidae</taxon>
        <taxon>Mycosphaerellales</taxon>
        <taxon>Extremaceae</taxon>
        <taxon>Extremus</taxon>
    </lineage>
</organism>
<dbReference type="EMBL" id="JAWDJX010000003">
    <property type="protein sequence ID" value="KAK3057449.1"/>
    <property type="molecule type" value="Genomic_DNA"/>
</dbReference>